<reference evidence="16" key="1">
    <citation type="submission" date="2021-01" db="EMBL/GenBank/DDBJ databases">
        <title>Draft genome sequence of Acholeplasmataceae bacterium strain Mahy22.</title>
        <authorList>
            <person name="Watanabe M."/>
            <person name="Kojima H."/>
            <person name="Fukui M."/>
        </authorList>
    </citation>
    <scope>NUCLEOTIDE SEQUENCE</scope>
    <source>
        <strain evidence="16">Mahy22</strain>
    </source>
</reference>
<evidence type="ECO:0000256" key="14">
    <source>
        <dbReference type="ARBA" id="ARBA00023136"/>
    </source>
</evidence>
<dbReference type="PROSITE" id="PS50894">
    <property type="entry name" value="HPT"/>
    <property type="match status" value="1"/>
</dbReference>
<keyword evidence="10" id="KW-0418">Kinase</keyword>
<dbReference type="PROSITE" id="PS50109">
    <property type="entry name" value="HIS_KIN"/>
    <property type="match status" value="1"/>
</dbReference>
<dbReference type="SMART" id="SM00388">
    <property type="entry name" value="HisKA"/>
    <property type="match status" value="1"/>
</dbReference>
<dbReference type="FunFam" id="3.30.565.10:FF:000010">
    <property type="entry name" value="Sensor histidine kinase RcsC"/>
    <property type="match status" value="1"/>
</dbReference>
<evidence type="ECO:0000256" key="11">
    <source>
        <dbReference type="ARBA" id="ARBA00022840"/>
    </source>
</evidence>
<dbReference type="InterPro" id="IPR008207">
    <property type="entry name" value="Sig_transdc_His_kin_Hpt_dom"/>
</dbReference>
<dbReference type="InterPro" id="IPR036097">
    <property type="entry name" value="HisK_dim/P_sf"/>
</dbReference>
<dbReference type="InterPro" id="IPR004358">
    <property type="entry name" value="Sig_transdc_His_kin-like_C"/>
</dbReference>
<dbReference type="InterPro" id="IPR003661">
    <property type="entry name" value="HisK_dim/P_dom"/>
</dbReference>
<dbReference type="SUPFAM" id="SSF47384">
    <property type="entry name" value="Homodimeric domain of signal transducing histidine kinase"/>
    <property type="match status" value="1"/>
</dbReference>
<dbReference type="GO" id="GO:0005886">
    <property type="term" value="C:plasma membrane"/>
    <property type="evidence" value="ECO:0007669"/>
    <property type="project" value="UniProtKB-SubCell"/>
</dbReference>
<evidence type="ECO:0000256" key="13">
    <source>
        <dbReference type="ARBA" id="ARBA00023012"/>
    </source>
</evidence>
<evidence type="ECO:0000256" key="8">
    <source>
        <dbReference type="ARBA" id="ARBA00022692"/>
    </source>
</evidence>
<dbReference type="PANTHER" id="PTHR45339:SF1">
    <property type="entry name" value="HYBRID SIGNAL TRANSDUCTION HISTIDINE KINASE J"/>
    <property type="match status" value="1"/>
</dbReference>
<keyword evidence="12" id="KW-1133">Transmembrane helix</keyword>
<dbReference type="CDD" id="cd00082">
    <property type="entry name" value="HisKA"/>
    <property type="match status" value="1"/>
</dbReference>
<evidence type="ECO:0000256" key="7">
    <source>
        <dbReference type="ARBA" id="ARBA00022679"/>
    </source>
</evidence>
<dbReference type="InterPro" id="IPR036890">
    <property type="entry name" value="HATPase_C_sf"/>
</dbReference>
<dbReference type="CDD" id="cd17546">
    <property type="entry name" value="REC_hyHK_CKI1_RcsC-like"/>
    <property type="match status" value="1"/>
</dbReference>
<keyword evidence="14" id="KW-0472">Membrane</keyword>
<comment type="catalytic activity">
    <reaction evidence="1">
        <text>ATP + protein L-histidine = ADP + protein N-phospho-L-histidine.</text>
        <dbReference type="EC" id="2.7.13.3"/>
    </reaction>
</comment>
<dbReference type="KEGG" id="manr:MPAN_013690"/>
<dbReference type="Gene3D" id="1.20.120.160">
    <property type="entry name" value="HPT domain"/>
    <property type="match status" value="1"/>
</dbReference>
<protein>
    <recommendedName>
        <fullName evidence="15">Circadian input-output histidine kinase CikA</fullName>
        <ecNumber evidence="4">2.7.13.3</ecNumber>
    </recommendedName>
</protein>
<dbReference type="SUPFAM" id="SSF52172">
    <property type="entry name" value="CheY-like"/>
    <property type="match status" value="1"/>
</dbReference>
<keyword evidence="5" id="KW-1003">Cell membrane</keyword>
<evidence type="ECO:0000256" key="12">
    <source>
        <dbReference type="ARBA" id="ARBA00022989"/>
    </source>
</evidence>
<dbReference type="EC" id="2.7.13.3" evidence="4"/>
<evidence type="ECO:0000256" key="6">
    <source>
        <dbReference type="ARBA" id="ARBA00022553"/>
    </source>
</evidence>
<dbReference type="InterPro" id="IPR011006">
    <property type="entry name" value="CheY-like_superfamily"/>
</dbReference>
<dbReference type="PRINTS" id="PR00344">
    <property type="entry name" value="BCTRLSENSOR"/>
</dbReference>
<dbReference type="GO" id="GO:0005524">
    <property type="term" value="F:ATP binding"/>
    <property type="evidence" value="ECO:0007669"/>
    <property type="project" value="UniProtKB-KW"/>
</dbReference>
<evidence type="ECO:0000256" key="15">
    <source>
        <dbReference type="ARBA" id="ARBA00074306"/>
    </source>
</evidence>
<dbReference type="Proteomes" id="UP000620133">
    <property type="component" value="Chromosome"/>
</dbReference>
<proteinExistence type="inferred from homology"/>
<dbReference type="Gene3D" id="3.40.50.2300">
    <property type="match status" value="1"/>
</dbReference>
<dbReference type="Gene3D" id="3.30.450.40">
    <property type="match status" value="1"/>
</dbReference>
<dbReference type="Gene3D" id="1.10.287.130">
    <property type="match status" value="1"/>
</dbReference>
<name>A0A7U9XW68_9MOLU</name>
<dbReference type="SUPFAM" id="SSF55874">
    <property type="entry name" value="ATPase domain of HSP90 chaperone/DNA topoisomerase II/histidine kinase"/>
    <property type="match status" value="1"/>
</dbReference>
<evidence type="ECO:0000313" key="17">
    <source>
        <dbReference type="Proteomes" id="UP000620133"/>
    </source>
</evidence>
<comment type="subcellular location">
    <subcellularLocation>
        <location evidence="2">Cell membrane</location>
        <topology evidence="2">Multi-pass membrane protein</topology>
    </subcellularLocation>
</comment>
<dbReference type="InterPro" id="IPR003594">
    <property type="entry name" value="HATPase_dom"/>
</dbReference>
<evidence type="ECO:0000256" key="9">
    <source>
        <dbReference type="ARBA" id="ARBA00022741"/>
    </source>
</evidence>
<dbReference type="InterPro" id="IPR001789">
    <property type="entry name" value="Sig_transdc_resp-reg_receiver"/>
</dbReference>
<evidence type="ECO:0000256" key="4">
    <source>
        <dbReference type="ARBA" id="ARBA00012438"/>
    </source>
</evidence>
<dbReference type="Pfam" id="PF01590">
    <property type="entry name" value="GAF"/>
    <property type="match status" value="1"/>
</dbReference>
<dbReference type="SUPFAM" id="SSF47226">
    <property type="entry name" value="Histidine-containing phosphotransfer domain, HPT domain"/>
    <property type="match status" value="1"/>
</dbReference>
<dbReference type="PANTHER" id="PTHR45339">
    <property type="entry name" value="HYBRID SIGNAL TRANSDUCTION HISTIDINE KINASE J"/>
    <property type="match status" value="1"/>
</dbReference>
<dbReference type="SMART" id="SM00448">
    <property type="entry name" value="REC"/>
    <property type="match status" value="1"/>
</dbReference>
<sequence>MTNSIQFQNIILKIATELININMNQFDQVINDTLALVGDFLGVDRVYVFEYDFDKKTASNTYEWCNNNVEPQIDNLKSSSIEDLMEAFVGQHKAGNNVIIENVLALEKSNPMYNHLMPQGIKSLTTTPLMDNQRCLGFVGYDDVRTERQWNDKETGLLKVLAGMITNAMLTNENQKVLVELKEKANQASLEKTHFLSKISHEFRTPLNGAKNALYLLNSTRITSEQKEYVDIATYSVESLISMIGDILDISKIESGQIEIYEDVFDLENELTNILLTENNIAQEKGLDILFDFDYTINNLFMSDLKKLRQIILNIVNNAIKYTNKGNITLSVKKIKETQTYQVIEFIIKDTGVGIDKAFHEKIFEKFFQIDSGDTRSYEGTGLGLSIVKELVDQLNGKIELTSDLNHGTTFKINLKLKTKEVYDFTKIKKLKVLVIDTDHQSKKIIEILTSMQMSVDSLQNISKHYDLIIFSEEKSFDLIEFYKNNFGKKETIIASLYNEDAKKDKIDIVFNDITSRKQIYQKISAKMSGRRQDIKDLYVNELSGYALVVDDNRLNRIVLENILRKEGIKSKLVDSGLKAIEAVQKERFDIVLMDIQMPNMDGMETSNRIRDLGPQYKYLPIIAVTANAFLNDYDLMKKAQMNDVLFKPINIEQLGRLLRNYISHQKFIFIPHHHIVFDSKEYEKRFEGSMDIAQGVVKAYIETYLDDMKKIEHSIKKHDSKEIGETLHYFKGSCSYLSGKRATWLLTSMMDMNVKNDVDHLKKAYEVLLYEVEKLIEELKIYIATTK</sequence>
<dbReference type="PROSITE" id="PS50110">
    <property type="entry name" value="RESPONSE_REGULATORY"/>
    <property type="match status" value="1"/>
</dbReference>
<keyword evidence="17" id="KW-1185">Reference proteome</keyword>
<comment type="similarity">
    <text evidence="3">In the N-terminal section; belongs to the phytochrome family.</text>
</comment>
<dbReference type="InterPro" id="IPR003018">
    <property type="entry name" value="GAF"/>
</dbReference>
<dbReference type="CDD" id="cd16922">
    <property type="entry name" value="HATPase_EvgS-ArcB-TorS-like"/>
    <property type="match status" value="1"/>
</dbReference>
<dbReference type="SMART" id="SM00065">
    <property type="entry name" value="GAF"/>
    <property type="match status" value="1"/>
</dbReference>
<dbReference type="InterPro" id="IPR005467">
    <property type="entry name" value="His_kinase_dom"/>
</dbReference>
<keyword evidence="7" id="KW-0808">Transferase</keyword>
<dbReference type="InterPro" id="IPR036641">
    <property type="entry name" value="HPT_dom_sf"/>
</dbReference>
<dbReference type="AlphaFoldDB" id="A0A7U9XW68"/>
<dbReference type="Gene3D" id="3.30.565.10">
    <property type="entry name" value="Histidine kinase-like ATPase, C-terminal domain"/>
    <property type="match status" value="1"/>
</dbReference>
<dbReference type="InterPro" id="IPR029016">
    <property type="entry name" value="GAF-like_dom_sf"/>
</dbReference>
<evidence type="ECO:0000256" key="5">
    <source>
        <dbReference type="ARBA" id="ARBA00022475"/>
    </source>
</evidence>
<evidence type="ECO:0000256" key="3">
    <source>
        <dbReference type="ARBA" id="ARBA00006402"/>
    </source>
</evidence>
<keyword evidence="11" id="KW-0067">ATP-binding</keyword>
<keyword evidence="8" id="KW-0812">Transmembrane</keyword>
<keyword evidence="6" id="KW-0597">Phosphoprotein</keyword>
<evidence type="ECO:0000313" key="16">
    <source>
        <dbReference type="EMBL" id="BCR36476.1"/>
    </source>
</evidence>
<gene>
    <name evidence="16" type="ORF">MPAN_013690</name>
</gene>
<organism evidence="16 17">
    <name type="scientific">Mariniplasma anaerobium</name>
    <dbReference type="NCBI Taxonomy" id="2735436"/>
    <lineage>
        <taxon>Bacteria</taxon>
        <taxon>Bacillati</taxon>
        <taxon>Mycoplasmatota</taxon>
        <taxon>Mollicutes</taxon>
        <taxon>Acholeplasmatales</taxon>
        <taxon>Acholeplasmataceae</taxon>
        <taxon>Mariniplasma</taxon>
    </lineage>
</organism>
<accession>A0A7U9XW68</accession>
<dbReference type="GO" id="GO:0000155">
    <property type="term" value="F:phosphorelay sensor kinase activity"/>
    <property type="evidence" value="ECO:0007669"/>
    <property type="project" value="InterPro"/>
</dbReference>
<keyword evidence="9" id="KW-0547">Nucleotide-binding</keyword>
<dbReference type="EMBL" id="AP024412">
    <property type="protein sequence ID" value="BCR36476.1"/>
    <property type="molecule type" value="Genomic_DNA"/>
</dbReference>
<evidence type="ECO:0000256" key="10">
    <source>
        <dbReference type="ARBA" id="ARBA00022777"/>
    </source>
</evidence>
<keyword evidence="13" id="KW-0902">Two-component regulatory system</keyword>
<dbReference type="SMART" id="SM00387">
    <property type="entry name" value="HATPase_c"/>
    <property type="match status" value="1"/>
</dbReference>
<dbReference type="Pfam" id="PF00072">
    <property type="entry name" value="Response_reg"/>
    <property type="match status" value="1"/>
</dbReference>
<dbReference type="SUPFAM" id="SSF55781">
    <property type="entry name" value="GAF domain-like"/>
    <property type="match status" value="1"/>
</dbReference>
<evidence type="ECO:0000256" key="2">
    <source>
        <dbReference type="ARBA" id="ARBA00004651"/>
    </source>
</evidence>
<dbReference type="RefSeq" id="WP_176239911.1">
    <property type="nucleotide sequence ID" value="NZ_AP024412.1"/>
</dbReference>
<dbReference type="Pfam" id="PF02518">
    <property type="entry name" value="HATPase_c"/>
    <property type="match status" value="1"/>
</dbReference>
<dbReference type="Pfam" id="PF00512">
    <property type="entry name" value="HisKA"/>
    <property type="match status" value="1"/>
</dbReference>
<evidence type="ECO:0000256" key="1">
    <source>
        <dbReference type="ARBA" id="ARBA00000085"/>
    </source>
</evidence>